<feature type="domain" description="DUF1266" evidence="1">
    <location>
        <begin position="4"/>
        <end position="95"/>
    </location>
</feature>
<reference evidence="2 3" key="1">
    <citation type="submission" date="2019-06" db="EMBL/GenBank/DDBJ databases">
        <title>Whole genome shotgun sequence of Streptomyces cacaoi subsp. cacaoi NBRC 12748.</title>
        <authorList>
            <person name="Hosoyama A."/>
            <person name="Uohara A."/>
            <person name="Ohji S."/>
            <person name="Ichikawa N."/>
        </authorList>
    </citation>
    <scope>NUCLEOTIDE SEQUENCE [LARGE SCALE GENOMIC DNA]</scope>
    <source>
        <strain evidence="2 3">NBRC 12748</strain>
    </source>
</reference>
<gene>
    <name evidence="2" type="ORF">SCA03_00710</name>
</gene>
<dbReference type="Proteomes" id="UP000319210">
    <property type="component" value="Unassembled WGS sequence"/>
</dbReference>
<evidence type="ECO:0000259" key="1">
    <source>
        <dbReference type="Pfam" id="PF06889"/>
    </source>
</evidence>
<proteinExistence type="predicted"/>
<dbReference type="EMBL" id="BJMM01000001">
    <property type="protein sequence ID" value="GEB47520.1"/>
    <property type="molecule type" value="Genomic_DNA"/>
</dbReference>
<keyword evidence="3" id="KW-1185">Reference proteome</keyword>
<organism evidence="2 3">
    <name type="scientific">Streptomyces cacaoi</name>
    <dbReference type="NCBI Taxonomy" id="1898"/>
    <lineage>
        <taxon>Bacteria</taxon>
        <taxon>Bacillati</taxon>
        <taxon>Actinomycetota</taxon>
        <taxon>Actinomycetes</taxon>
        <taxon>Kitasatosporales</taxon>
        <taxon>Streptomycetaceae</taxon>
        <taxon>Streptomyces</taxon>
    </lineage>
</organism>
<evidence type="ECO:0000313" key="2">
    <source>
        <dbReference type="EMBL" id="GEB47520.1"/>
    </source>
</evidence>
<evidence type="ECO:0000313" key="3">
    <source>
        <dbReference type="Proteomes" id="UP000319210"/>
    </source>
</evidence>
<protein>
    <recommendedName>
        <fullName evidence="1">DUF1266 domain-containing protein</fullName>
    </recommendedName>
</protein>
<comment type="caution">
    <text evidence="2">The sequence shown here is derived from an EMBL/GenBank/DDBJ whole genome shotgun (WGS) entry which is preliminary data.</text>
</comment>
<name>A0A4Y3QU20_STRCI</name>
<sequence length="99" mass="10971">MRSIAARDPGRASKTARWGRGARCATRAETCDVLERTSAAVRRRYASWDEFPAVCVMGRCPHFDEERFGDRYTTVPAAHRALTDASDSPGNTVPFRLPG</sequence>
<dbReference type="InterPro" id="IPR009677">
    <property type="entry name" value="DUF1266"/>
</dbReference>
<dbReference type="AlphaFoldDB" id="A0A4Y3QU20"/>
<accession>A0A4Y3QU20</accession>
<dbReference type="Pfam" id="PF06889">
    <property type="entry name" value="DUF1266"/>
    <property type="match status" value="1"/>
</dbReference>